<evidence type="ECO:0000313" key="9">
    <source>
        <dbReference type="Proteomes" id="UP000183810"/>
    </source>
</evidence>
<feature type="transmembrane region" description="Helical" evidence="6">
    <location>
        <begin position="51"/>
        <end position="72"/>
    </location>
</feature>
<keyword evidence="2" id="KW-1003">Cell membrane</keyword>
<feature type="transmembrane region" description="Helical" evidence="6">
    <location>
        <begin position="371"/>
        <end position="390"/>
    </location>
</feature>
<dbReference type="Pfam" id="PF07690">
    <property type="entry name" value="MFS_1"/>
    <property type="match status" value="1"/>
</dbReference>
<proteinExistence type="predicted"/>
<dbReference type="KEGG" id="nsl:BOX37_10935"/>
<dbReference type="PANTHER" id="PTHR43124:SF10">
    <property type="entry name" value="PURINE EFFLUX PUMP PBUE"/>
    <property type="match status" value="1"/>
</dbReference>
<dbReference type="Proteomes" id="UP000183810">
    <property type="component" value="Chromosome"/>
</dbReference>
<dbReference type="PANTHER" id="PTHR43124">
    <property type="entry name" value="PURINE EFFLUX PUMP PBUE"/>
    <property type="match status" value="1"/>
</dbReference>
<keyword evidence="4 6" id="KW-1133">Transmembrane helix</keyword>
<evidence type="ECO:0000256" key="3">
    <source>
        <dbReference type="ARBA" id="ARBA00022692"/>
    </source>
</evidence>
<evidence type="ECO:0000259" key="7">
    <source>
        <dbReference type="PROSITE" id="PS50850"/>
    </source>
</evidence>
<feature type="transmembrane region" description="Helical" evidence="6">
    <location>
        <begin position="170"/>
        <end position="194"/>
    </location>
</feature>
<feature type="transmembrane region" description="Helical" evidence="6">
    <location>
        <begin position="341"/>
        <end position="365"/>
    </location>
</feature>
<evidence type="ECO:0000256" key="6">
    <source>
        <dbReference type="SAM" id="Phobius"/>
    </source>
</evidence>
<feature type="transmembrane region" description="Helical" evidence="6">
    <location>
        <begin position="84"/>
        <end position="103"/>
    </location>
</feature>
<evidence type="ECO:0000256" key="5">
    <source>
        <dbReference type="ARBA" id="ARBA00023136"/>
    </source>
</evidence>
<dbReference type="CDD" id="cd17324">
    <property type="entry name" value="MFS_NepI_like"/>
    <property type="match status" value="1"/>
</dbReference>
<evidence type="ECO:0000313" key="8">
    <source>
        <dbReference type="EMBL" id="APE34384.1"/>
    </source>
</evidence>
<organism evidence="8 9">
    <name type="scientific">Nocardia mangyaensis</name>
    <dbReference type="NCBI Taxonomy" id="2213200"/>
    <lineage>
        <taxon>Bacteria</taxon>
        <taxon>Bacillati</taxon>
        <taxon>Actinomycetota</taxon>
        <taxon>Actinomycetes</taxon>
        <taxon>Mycobacteriales</taxon>
        <taxon>Nocardiaceae</taxon>
        <taxon>Nocardia</taxon>
    </lineage>
</organism>
<evidence type="ECO:0000256" key="1">
    <source>
        <dbReference type="ARBA" id="ARBA00004651"/>
    </source>
</evidence>
<dbReference type="GO" id="GO:0022857">
    <property type="term" value="F:transmembrane transporter activity"/>
    <property type="evidence" value="ECO:0007669"/>
    <property type="project" value="InterPro"/>
</dbReference>
<feature type="domain" description="Major facilitator superfamily (MFS) profile" evidence="7">
    <location>
        <begin position="18"/>
        <end position="394"/>
    </location>
</feature>
<reference evidence="8" key="1">
    <citation type="submission" date="2016-11" db="EMBL/GenBank/DDBJ databases">
        <authorList>
            <person name="Jaros S."/>
            <person name="Januszkiewicz K."/>
            <person name="Wedrychowicz H."/>
        </authorList>
    </citation>
    <scope>NUCLEOTIDE SEQUENCE [LARGE SCALE GENOMIC DNA]</scope>
    <source>
        <strain evidence="8">Y48</strain>
    </source>
</reference>
<comment type="subcellular location">
    <subcellularLocation>
        <location evidence="1">Cell membrane</location>
        <topology evidence="1">Multi-pass membrane protein</topology>
    </subcellularLocation>
</comment>
<evidence type="ECO:0000256" key="2">
    <source>
        <dbReference type="ARBA" id="ARBA00022475"/>
    </source>
</evidence>
<dbReference type="InterPro" id="IPR020846">
    <property type="entry name" value="MFS_dom"/>
</dbReference>
<feature type="transmembrane region" description="Helical" evidence="6">
    <location>
        <begin position="109"/>
        <end position="130"/>
    </location>
</feature>
<keyword evidence="5 6" id="KW-0472">Membrane</keyword>
<protein>
    <recommendedName>
        <fullName evidence="7">Major facilitator superfamily (MFS) profile domain-containing protein</fullName>
    </recommendedName>
</protein>
<dbReference type="Gene3D" id="1.20.1250.20">
    <property type="entry name" value="MFS general substrate transporter like domains"/>
    <property type="match status" value="2"/>
</dbReference>
<accession>A0A1J0VQQ9</accession>
<dbReference type="InterPro" id="IPR011701">
    <property type="entry name" value="MFS"/>
</dbReference>
<sequence length="409" mass="41738">MPTPNPGDADRQSARWLPVLVLAFGAFCAGTDNYLVAGVLAPMAAELEVSVAAAGLFVTGYSLAYALGAPIVITALRVGSPRRLLLTAIALSVAINLLAAAAWSPWVMAIARIAAGCVAGLYVPLAGAAAASMVGADRRGRALAIVLGGISIATVAGVPIGVWVSGLSSWRMAFVFVAVMALVAAVGVALTVPAGGGTPVVSLRQRLAPLRHTPVWLGLAVTITGLTAGLMIFTYVGPIYADAPAVGAGYVGALIMAHGLGALIGLWGGSLLVDRYGSRPVLLGSLTLFTVNLAWQPIAAHTLVTTVVFVVIWGVVGWAFLPAQQHSMIATADPEQAPMLLSLNGSAMYLGAAFGSAIGGAVIAILGAGHLWMFATGFAAISVTLSLIRHRRPARPQDRRSVDEDAVSA</sequence>
<keyword evidence="9" id="KW-1185">Reference proteome</keyword>
<feature type="transmembrane region" description="Helical" evidence="6">
    <location>
        <begin position="20"/>
        <end position="45"/>
    </location>
</feature>
<dbReference type="AlphaFoldDB" id="A0A1J0VQQ9"/>
<feature type="transmembrane region" description="Helical" evidence="6">
    <location>
        <begin position="304"/>
        <end position="321"/>
    </location>
</feature>
<dbReference type="InterPro" id="IPR050189">
    <property type="entry name" value="MFS_Efflux_Transporters"/>
</dbReference>
<keyword evidence="3 6" id="KW-0812">Transmembrane</keyword>
<dbReference type="InterPro" id="IPR036259">
    <property type="entry name" value="MFS_trans_sf"/>
</dbReference>
<dbReference type="SUPFAM" id="SSF103473">
    <property type="entry name" value="MFS general substrate transporter"/>
    <property type="match status" value="1"/>
</dbReference>
<feature type="transmembrane region" description="Helical" evidence="6">
    <location>
        <begin position="248"/>
        <end position="269"/>
    </location>
</feature>
<feature type="transmembrane region" description="Helical" evidence="6">
    <location>
        <begin position="142"/>
        <end position="164"/>
    </location>
</feature>
<dbReference type="GO" id="GO:0005886">
    <property type="term" value="C:plasma membrane"/>
    <property type="evidence" value="ECO:0007669"/>
    <property type="project" value="UniProtKB-SubCell"/>
</dbReference>
<evidence type="ECO:0000256" key="4">
    <source>
        <dbReference type="ARBA" id="ARBA00022989"/>
    </source>
</evidence>
<dbReference type="EMBL" id="CP018082">
    <property type="protein sequence ID" value="APE34384.1"/>
    <property type="molecule type" value="Genomic_DNA"/>
</dbReference>
<gene>
    <name evidence="8" type="ORF">BOX37_10935</name>
</gene>
<dbReference type="RefSeq" id="WP_071927564.1">
    <property type="nucleotide sequence ID" value="NZ_CP018082.1"/>
</dbReference>
<feature type="transmembrane region" description="Helical" evidence="6">
    <location>
        <begin position="281"/>
        <end position="298"/>
    </location>
</feature>
<feature type="transmembrane region" description="Helical" evidence="6">
    <location>
        <begin position="215"/>
        <end position="236"/>
    </location>
</feature>
<dbReference type="PROSITE" id="PS50850">
    <property type="entry name" value="MFS"/>
    <property type="match status" value="1"/>
</dbReference>
<name>A0A1J0VQQ9_9NOCA</name>